<evidence type="ECO:0000313" key="2">
    <source>
        <dbReference type="EMBL" id="MDA1362672.1"/>
    </source>
</evidence>
<protein>
    <submittedName>
        <fullName evidence="2">Uncharacterized protein</fullName>
    </submittedName>
</protein>
<feature type="transmembrane region" description="Helical" evidence="1">
    <location>
        <begin position="163"/>
        <end position="184"/>
    </location>
</feature>
<keyword evidence="1" id="KW-1133">Transmembrane helix</keyword>
<dbReference type="AlphaFoldDB" id="A0A9X3PFB6"/>
<name>A0A9X3PFB6_9ACTN</name>
<dbReference type="Proteomes" id="UP001146067">
    <property type="component" value="Unassembled WGS sequence"/>
</dbReference>
<reference evidence="2" key="1">
    <citation type="submission" date="2022-12" db="EMBL/GenBank/DDBJ databases">
        <title>Gycomyces niveus sp.nov.,a novel actinomycete isolated from soil in Shouguan.</title>
        <authorList>
            <person name="Yang X."/>
        </authorList>
    </citation>
    <scope>NUCLEOTIDE SEQUENCE</scope>
    <source>
        <strain evidence="2">NEAU-A15</strain>
    </source>
</reference>
<accession>A0A9X3PFB6</accession>
<evidence type="ECO:0000313" key="3">
    <source>
        <dbReference type="Proteomes" id="UP001146067"/>
    </source>
</evidence>
<keyword evidence="1" id="KW-0812">Transmembrane</keyword>
<keyword evidence="1" id="KW-0472">Membrane</keyword>
<feature type="transmembrane region" description="Helical" evidence="1">
    <location>
        <begin position="60"/>
        <end position="83"/>
    </location>
</feature>
<gene>
    <name evidence="2" type="ORF">O1R50_23825</name>
</gene>
<organism evidence="2 3">
    <name type="scientific">Glycomyces luteolus</name>
    <dbReference type="NCBI Taxonomy" id="2670330"/>
    <lineage>
        <taxon>Bacteria</taxon>
        <taxon>Bacillati</taxon>
        <taxon>Actinomycetota</taxon>
        <taxon>Actinomycetes</taxon>
        <taxon>Glycomycetales</taxon>
        <taxon>Glycomycetaceae</taxon>
        <taxon>Glycomyces</taxon>
    </lineage>
</organism>
<sequence length="187" mass="19899">MSDDLSDTPEQQVPQQQFASVPAFQGMLIVHALAAGIIGVPAWMITIGFGVMGADSMSDFYAIHFFYLVVFGMTPGLNLLATIHLPSRPARAKRYLAPVLVFAWIQVSCGALFAVVAAASAFIVPLFFAILYTFVVVCIAKATSELEAGGEGVRSGRLVAVDLAVFTLASAVLAIPVAVFGHLYRVF</sequence>
<keyword evidence="3" id="KW-1185">Reference proteome</keyword>
<dbReference type="RefSeq" id="WP_270112756.1">
    <property type="nucleotide sequence ID" value="NZ_JAPZVP010000026.1"/>
</dbReference>
<dbReference type="EMBL" id="JAPZVP010000026">
    <property type="protein sequence ID" value="MDA1362672.1"/>
    <property type="molecule type" value="Genomic_DNA"/>
</dbReference>
<feature type="transmembrane region" description="Helical" evidence="1">
    <location>
        <begin position="95"/>
        <end position="116"/>
    </location>
</feature>
<feature type="transmembrane region" description="Helical" evidence="1">
    <location>
        <begin position="122"/>
        <end position="142"/>
    </location>
</feature>
<comment type="caution">
    <text evidence="2">The sequence shown here is derived from an EMBL/GenBank/DDBJ whole genome shotgun (WGS) entry which is preliminary data.</text>
</comment>
<feature type="transmembrane region" description="Helical" evidence="1">
    <location>
        <begin position="28"/>
        <end position="54"/>
    </location>
</feature>
<evidence type="ECO:0000256" key="1">
    <source>
        <dbReference type="SAM" id="Phobius"/>
    </source>
</evidence>
<proteinExistence type="predicted"/>